<keyword evidence="4" id="KW-1185">Reference proteome</keyword>
<reference evidence="3" key="1">
    <citation type="submission" date="2024-04" db="EMBL/GenBank/DDBJ databases">
        <title>Mariniflexile litorale, isolated from the shallow sediments of the Sea of Japan.</title>
        <authorList>
            <person name="Romanenko L."/>
            <person name="Isaeva M."/>
        </authorList>
    </citation>
    <scope>NUCLEOTIDE SEQUENCE [LARGE SCALE GENOMIC DNA]</scope>
    <source>
        <strain evidence="3">KMM 9835</strain>
    </source>
</reference>
<keyword evidence="3" id="KW-0378">Hydrolase</keyword>
<dbReference type="Gene3D" id="3.40.50.11190">
    <property type="match status" value="1"/>
</dbReference>
<dbReference type="Gene3D" id="3.40.50.2000">
    <property type="entry name" value="Glycogen Phosphorylase B"/>
    <property type="match status" value="1"/>
</dbReference>
<dbReference type="AlphaFoldDB" id="A0AAU7EKZ9"/>
<evidence type="ECO:0000256" key="1">
    <source>
        <dbReference type="PIRSR" id="PIRSR620023-1"/>
    </source>
</evidence>
<evidence type="ECO:0000313" key="3">
    <source>
        <dbReference type="EMBL" id="XBL15727.1"/>
    </source>
</evidence>
<dbReference type="EC" id="3.6.1.57" evidence="3"/>
<dbReference type="NCBIfam" id="TIGR03590">
    <property type="entry name" value="PseG"/>
    <property type="match status" value="1"/>
</dbReference>
<dbReference type="Proteomes" id="UP001224325">
    <property type="component" value="Chromosome"/>
</dbReference>
<dbReference type="EMBL" id="CP155618">
    <property type="protein sequence ID" value="XBL15727.1"/>
    <property type="molecule type" value="Genomic_DNA"/>
</dbReference>
<dbReference type="SUPFAM" id="SSF53756">
    <property type="entry name" value="UDP-Glycosyltransferase/glycogen phosphorylase"/>
    <property type="match status" value="1"/>
</dbReference>
<feature type="active site" description="Proton acceptor" evidence="1">
    <location>
        <position position="20"/>
    </location>
</feature>
<dbReference type="KEGG" id="mlil:QLS71_006850"/>
<evidence type="ECO:0000256" key="2">
    <source>
        <dbReference type="PIRSR" id="PIRSR620023-2"/>
    </source>
</evidence>
<name>A0AAU7EKZ9_9FLAO</name>
<organism evidence="3 4">
    <name type="scientific">Mariniflexile litorale</name>
    <dbReference type="NCBI Taxonomy" id="3045158"/>
    <lineage>
        <taxon>Bacteria</taxon>
        <taxon>Pseudomonadati</taxon>
        <taxon>Bacteroidota</taxon>
        <taxon>Flavobacteriia</taxon>
        <taxon>Flavobacteriales</taxon>
        <taxon>Flavobacteriaceae</taxon>
        <taxon>Mariniflexile</taxon>
    </lineage>
</organism>
<feature type="binding site" evidence="2">
    <location>
        <position position="254"/>
    </location>
    <ligand>
        <name>substrate</name>
    </ligand>
</feature>
<feature type="binding site" evidence="2">
    <location>
        <position position="151"/>
    </location>
    <ligand>
        <name>substrate</name>
    </ligand>
</feature>
<protein>
    <submittedName>
        <fullName evidence="3">UDP-2,4-diacetamido-2,4, 6-trideoxy-beta-L-altropyranose hydrolase</fullName>
        <ecNumber evidence="3">3.6.1.57</ecNumber>
    </submittedName>
</protein>
<gene>
    <name evidence="3" type="primary">pseG</name>
    <name evidence="3" type="ORF">QLS71_006850</name>
</gene>
<dbReference type="RefSeq" id="WP_308991774.1">
    <property type="nucleotide sequence ID" value="NZ_CP155618.1"/>
</dbReference>
<accession>A0AAU7EKZ9</accession>
<dbReference type="InterPro" id="IPR020023">
    <property type="entry name" value="PseG"/>
</dbReference>
<sequence>MSKKKIIFRADGNTLTGLGHLYRLFALVEMLKDEYDYVFLTQSTSTIEVIPEHFNIRIIPNNISINNEPNWLSKEYSFSEHLIIADGYQFNSEYQKKIKYKKYKLVYIDDLGTEKMYADIVVNHSPYIKEDHFIALPNTKFALGTQYAILRPLFLKVAKKVKKIKIIKNVFICFGGSDFHDITNICVEGIIGIKNIKNIHIVLGGAYKHKSILKTVQGYEERVFLYKNLSERQMVEIMSKCQLAIVPSSTISYEVCSVKMLIYGGYYVDNQISIYKGFQEKQMIFDAENFNKKTPVDFKWAIEEILKTDPIQYQDMINKQHAFFDGNQKIRFQQLIKELYNAS</sequence>
<evidence type="ECO:0000313" key="4">
    <source>
        <dbReference type="Proteomes" id="UP001224325"/>
    </source>
</evidence>
<dbReference type="GO" id="GO:0016787">
    <property type="term" value="F:hydrolase activity"/>
    <property type="evidence" value="ECO:0007669"/>
    <property type="project" value="UniProtKB-KW"/>
</dbReference>
<proteinExistence type="predicted"/>